<comment type="caution">
    <text evidence="3">The sequence shown here is derived from an EMBL/GenBank/DDBJ whole genome shotgun (WGS) entry which is preliminary data.</text>
</comment>
<dbReference type="InterPro" id="IPR032466">
    <property type="entry name" value="Metal_Hydrolase"/>
</dbReference>
<sequence length="345" mass="38695">MIIDAHAHVTAPDSLYVWKSGLVSHRGAHGRGTAQISDDEMMAVLNAPTFGTKSHVEQLRDIGTDLQLISPRPYQMMHSEKPAKIVHWFTEETNDMIAQQARLMPQTFRGIGGLPQAWGEPVRGWLPELERCIKELGLVGVLLNTDPSEGLATNEVPDLGNEYWYPLYEKLVELDVPAYLHSAGCRSERHNYSLHFINEETIAVMALARSRVFKDFPQLKIVVSHGGGAVPYQFGRFQAPSLRPGRASEPFLDSLRRLYYDTVLYSEEALRLLIKTVGADRCIFGAERPGVGTVKDPQTGRWLDDIRPIIEGFEWLSGDEKRMIFEGNARKVFRLDQPAGTAGAR</sequence>
<dbReference type="PANTHER" id="PTHR21240:SF28">
    <property type="entry name" value="ISO-OROTATE DECARBOXYLASE (EUROFUNG)"/>
    <property type="match status" value="1"/>
</dbReference>
<name>A0A420GZI9_9BURK</name>
<accession>A0A420GZI9</accession>
<gene>
    <name evidence="3" type="ORF">BCY88_00165</name>
</gene>
<dbReference type="OrthoDB" id="9799024at2"/>
<dbReference type="GO" id="GO:0019748">
    <property type="term" value="P:secondary metabolic process"/>
    <property type="evidence" value="ECO:0007669"/>
    <property type="project" value="TreeGrafter"/>
</dbReference>
<dbReference type="RefSeq" id="WP_120342261.1">
    <property type="nucleotide sequence ID" value="NZ_MCAS01000001.1"/>
</dbReference>
<evidence type="ECO:0000313" key="3">
    <source>
        <dbReference type="EMBL" id="RKF50637.1"/>
    </source>
</evidence>
<keyword evidence="3" id="KW-0378">Hydrolase</keyword>
<dbReference type="Gene3D" id="3.20.20.140">
    <property type="entry name" value="Metal-dependent hydrolases"/>
    <property type="match status" value="1"/>
</dbReference>
<dbReference type="Pfam" id="PF04909">
    <property type="entry name" value="Amidohydro_2"/>
    <property type="match status" value="1"/>
</dbReference>
<dbReference type="GO" id="GO:0016831">
    <property type="term" value="F:carboxy-lyase activity"/>
    <property type="evidence" value="ECO:0007669"/>
    <property type="project" value="InterPro"/>
</dbReference>
<evidence type="ECO:0000313" key="4">
    <source>
        <dbReference type="Proteomes" id="UP000283709"/>
    </source>
</evidence>
<dbReference type="GO" id="GO:0005737">
    <property type="term" value="C:cytoplasm"/>
    <property type="evidence" value="ECO:0007669"/>
    <property type="project" value="TreeGrafter"/>
</dbReference>
<reference evidence="3 4" key="1">
    <citation type="submission" date="2016-07" db="EMBL/GenBank/DDBJ databases">
        <title>Genome analysis of Burkholderia fungorum ES3-20.</title>
        <authorList>
            <person name="Xu D."/>
            <person name="Yao R."/>
            <person name="Zheng S."/>
        </authorList>
    </citation>
    <scope>NUCLEOTIDE SEQUENCE [LARGE SCALE GENOMIC DNA]</scope>
    <source>
        <strain evidence="3 4">ES3-20</strain>
    </source>
</reference>
<evidence type="ECO:0000259" key="2">
    <source>
        <dbReference type="Pfam" id="PF04909"/>
    </source>
</evidence>
<proteinExistence type="predicted"/>
<dbReference type="Proteomes" id="UP000283709">
    <property type="component" value="Unassembled WGS sequence"/>
</dbReference>
<dbReference type="EMBL" id="MCAS01000001">
    <property type="protein sequence ID" value="RKF50637.1"/>
    <property type="molecule type" value="Genomic_DNA"/>
</dbReference>
<dbReference type="InterPro" id="IPR032465">
    <property type="entry name" value="ACMSD"/>
</dbReference>
<dbReference type="AlphaFoldDB" id="A0A420GZI9"/>
<evidence type="ECO:0000256" key="1">
    <source>
        <dbReference type="ARBA" id="ARBA00023239"/>
    </source>
</evidence>
<keyword evidence="1" id="KW-0456">Lyase</keyword>
<dbReference type="SUPFAM" id="SSF51556">
    <property type="entry name" value="Metallo-dependent hydrolases"/>
    <property type="match status" value="1"/>
</dbReference>
<protein>
    <submittedName>
        <fullName evidence="3">Amidohydrolase</fullName>
    </submittedName>
</protein>
<feature type="domain" description="Amidohydrolase-related" evidence="2">
    <location>
        <begin position="3"/>
        <end position="335"/>
    </location>
</feature>
<dbReference type="InterPro" id="IPR006680">
    <property type="entry name" value="Amidohydro-rel"/>
</dbReference>
<dbReference type="GO" id="GO:0016787">
    <property type="term" value="F:hydrolase activity"/>
    <property type="evidence" value="ECO:0007669"/>
    <property type="project" value="UniProtKB-KW"/>
</dbReference>
<organism evidence="3 4">
    <name type="scientific">Paraburkholderia fungorum</name>
    <dbReference type="NCBI Taxonomy" id="134537"/>
    <lineage>
        <taxon>Bacteria</taxon>
        <taxon>Pseudomonadati</taxon>
        <taxon>Pseudomonadota</taxon>
        <taxon>Betaproteobacteria</taxon>
        <taxon>Burkholderiales</taxon>
        <taxon>Burkholderiaceae</taxon>
        <taxon>Paraburkholderia</taxon>
    </lineage>
</organism>
<dbReference type="PANTHER" id="PTHR21240">
    <property type="entry name" value="2-AMINO-3-CARBOXYLMUCONATE-6-SEMIALDEHYDE DECARBOXYLASE"/>
    <property type="match status" value="1"/>
</dbReference>